<organism evidence="2 3">
    <name type="scientific">Microbacterium mitrae</name>
    <dbReference type="NCBI Taxonomy" id="664640"/>
    <lineage>
        <taxon>Bacteria</taxon>
        <taxon>Bacillati</taxon>
        <taxon>Actinomycetota</taxon>
        <taxon>Actinomycetes</taxon>
        <taxon>Micrococcales</taxon>
        <taxon>Microbacteriaceae</taxon>
        <taxon>Microbacterium</taxon>
    </lineage>
</organism>
<reference evidence="2 3" key="1">
    <citation type="submission" date="2019-08" db="EMBL/GenBank/DDBJ databases">
        <authorList>
            <person name="Dong K."/>
        </authorList>
    </citation>
    <scope>NUCLEOTIDE SEQUENCE [LARGE SCALE GENOMIC DNA]</scope>
    <source>
        <strain evidence="2 3">M4-8</strain>
    </source>
</reference>
<keyword evidence="3" id="KW-1185">Reference proteome</keyword>
<name>A0A5C8HN92_9MICO</name>
<proteinExistence type="predicted"/>
<dbReference type="EMBL" id="VRSW01000004">
    <property type="protein sequence ID" value="TXK03418.1"/>
    <property type="molecule type" value="Genomic_DNA"/>
</dbReference>
<feature type="region of interest" description="Disordered" evidence="1">
    <location>
        <begin position="64"/>
        <end position="97"/>
    </location>
</feature>
<dbReference type="Proteomes" id="UP000321196">
    <property type="component" value="Unassembled WGS sequence"/>
</dbReference>
<protein>
    <submittedName>
        <fullName evidence="2">Uncharacterized protein</fullName>
    </submittedName>
</protein>
<comment type="caution">
    <text evidence="2">The sequence shown here is derived from an EMBL/GenBank/DDBJ whole genome shotgun (WGS) entry which is preliminary data.</text>
</comment>
<sequence length="97" mass="10852">MFAHARTLAIVEDHSGLDALIRPNLLTVEDAEQRDRLMGLLHEHAESFTTRKIVRDPGLLDRELHAAREHRRTLPPPDAFEHHDPPSGGRGGPSLGR</sequence>
<gene>
    <name evidence="2" type="ORF">FVP60_11065</name>
</gene>
<dbReference type="RefSeq" id="WP_147826350.1">
    <property type="nucleotide sequence ID" value="NZ_BAAARG010000001.1"/>
</dbReference>
<evidence type="ECO:0000256" key="1">
    <source>
        <dbReference type="SAM" id="MobiDB-lite"/>
    </source>
</evidence>
<dbReference type="AlphaFoldDB" id="A0A5C8HN92"/>
<feature type="compositionally biased region" description="Gly residues" evidence="1">
    <location>
        <begin position="88"/>
        <end position="97"/>
    </location>
</feature>
<accession>A0A5C8HN92</accession>
<evidence type="ECO:0000313" key="3">
    <source>
        <dbReference type="Proteomes" id="UP000321196"/>
    </source>
</evidence>
<evidence type="ECO:0000313" key="2">
    <source>
        <dbReference type="EMBL" id="TXK03418.1"/>
    </source>
</evidence>